<dbReference type="AlphaFoldDB" id="A0A9W9CWJ6"/>
<comment type="caution">
    <text evidence="4">The sequence shown here is derived from an EMBL/GenBank/DDBJ whole genome shotgun (WGS) entry which is preliminary data.</text>
</comment>
<keyword evidence="3" id="KW-0732">Signal</keyword>
<dbReference type="InterPro" id="IPR005556">
    <property type="entry name" value="SUN"/>
</dbReference>
<evidence type="ECO:0000256" key="2">
    <source>
        <dbReference type="SAM" id="MobiDB-lite"/>
    </source>
</evidence>
<evidence type="ECO:0000256" key="1">
    <source>
        <dbReference type="ARBA" id="ARBA00010579"/>
    </source>
</evidence>
<proteinExistence type="inferred from homology"/>
<comment type="similarity">
    <text evidence="1">Belongs to the SUN family.</text>
</comment>
<name>A0A9W9CWJ6_9PEZI</name>
<dbReference type="PANTHER" id="PTHR31654">
    <property type="entry name" value="SECRETED BETA-GLUCOSIDASE ADG3-RELATED"/>
    <property type="match status" value="1"/>
</dbReference>
<gene>
    <name evidence="4" type="ORF">N0V93_007329</name>
</gene>
<dbReference type="InterPro" id="IPR053088">
    <property type="entry name" value="Beta-glucosidase/SUN-like"/>
</dbReference>
<dbReference type="PANTHER" id="PTHR31654:SF0">
    <property type="entry name" value="SECRETED BETA-GLUCOSIDASE ADG3-RELATED"/>
    <property type="match status" value="1"/>
</dbReference>
<sequence>MRPTTIKALAGSALLSLAAQPADATLGHRHFHHRHSGNHTHGHTQDVDLVKRGRLVNRAGQCAFPEDEGLVTITPTELNAGWALSPDQECTAGSYCPYACPPGQLMNQWKPGSTYVYPDSMDGGAYCDENGIITKPFPEEDYCVEGIGNVQAVNNCGDEVAVCQTVLPGNEAMLIPTSVGSSALISVPGTSYWDSTAAHFYVNQPGHTTEEACIWGDGSTPIGNWAAYVIGTNQDATGNTYVKAGWNPIYTDAFPGVKPKFGVKIECDGTCVGLPCSIDPSTDGFGGVNSEESATGAGGADFCVVTVTSGSANVVFFNTDGSTGSGSSSSSATSVAVSEPATTKPKPTSSQAAVVVVGLHAVATTSSTSTSSSKTTPRPTTSTTSVSSSTEISTTLSTTSTTSKALSSSTPVTSYPASTTLARPSASGGYGGVFQESDGTTNGTLSSGSTASGTSSAAQEDTTAAAPAATTSSKSNASKDQAAFAGLVVAIVAAACLY</sequence>
<feature type="compositionally biased region" description="Low complexity" evidence="2">
    <location>
        <begin position="365"/>
        <end position="410"/>
    </location>
</feature>
<dbReference type="Pfam" id="PF03856">
    <property type="entry name" value="SUN"/>
    <property type="match status" value="1"/>
</dbReference>
<organism evidence="4 5">
    <name type="scientific">Gnomoniopsis smithogilvyi</name>
    <dbReference type="NCBI Taxonomy" id="1191159"/>
    <lineage>
        <taxon>Eukaryota</taxon>
        <taxon>Fungi</taxon>
        <taxon>Dikarya</taxon>
        <taxon>Ascomycota</taxon>
        <taxon>Pezizomycotina</taxon>
        <taxon>Sordariomycetes</taxon>
        <taxon>Sordariomycetidae</taxon>
        <taxon>Diaporthales</taxon>
        <taxon>Gnomoniaceae</taxon>
        <taxon>Gnomoniopsis</taxon>
    </lineage>
</organism>
<keyword evidence="5" id="KW-1185">Reference proteome</keyword>
<evidence type="ECO:0000256" key="3">
    <source>
        <dbReference type="SAM" id="SignalP"/>
    </source>
</evidence>
<protein>
    <submittedName>
        <fullName evidence="4">Uncharacterized protein</fullName>
    </submittedName>
</protein>
<dbReference type="EMBL" id="JAPEVB010000004">
    <property type="protein sequence ID" value="KAJ4389857.1"/>
    <property type="molecule type" value="Genomic_DNA"/>
</dbReference>
<feature type="region of interest" description="Disordered" evidence="2">
    <location>
        <begin position="365"/>
        <end position="475"/>
    </location>
</feature>
<feature type="chain" id="PRO_5040725324" evidence="3">
    <location>
        <begin position="25"/>
        <end position="498"/>
    </location>
</feature>
<evidence type="ECO:0000313" key="4">
    <source>
        <dbReference type="EMBL" id="KAJ4389857.1"/>
    </source>
</evidence>
<evidence type="ECO:0000313" key="5">
    <source>
        <dbReference type="Proteomes" id="UP001140453"/>
    </source>
</evidence>
<dbReference type="OrthoDB" id="5554151at2759"/>
<dbReference type="Proteomes" id="UP001140453">
    <property type="component" value="Unassembled WGS sequence"/>
</dbReference>
<feature type="signal peptide" evidence="3">
    <location>
        <begin position="1"/>
        <end position="24"/>
    </location>
</feature>
<feature type="compositionally biased region" description="Low complexity" evidence="2">
    <location>
        <begin position="437"/>
        <end position="475"/>
    </location>
</feature>
<reference evidence="4" key="1">
    <citation type="submission" date="2022-10" db="EMBL/GenBank/DDBJ databases">
        <title>Tapping the CABI collections for fungal endophytes: first genome assemblies for Collariella, Neodidymelliopsis, Ascochyta clinopodiicola, Didymella pomorum, Didymosphaeria variabile, Neocosmospora piperis and Neocucurbitaria cava.</title>
        <authorList>
            <person name="Hill R."/>
        </authorList>
    </citation>
    <scope>NUCLEOTIDE SEQUENCE</scope>
    <source>
        <strain evidence="4">IMI 355082</strain>
    </source>
</reference>
<feature type="compositionally biased region" description="Polar residues" evidence="2">
    <location>
        <begin position="411"/>
        <end position="422"/>
    </location>
</feature>
<accession>A0A9W9CWJ6</accession>